<evidence type="ECO:0000256" key="1">
    <source>
        <dbReference type="ARBA" id="ARBA00006149"/>
    </source>
</evidence>
<organism evidence="5 6">
    <name type="scientific">Kutzneria kofuensis</name>
    <dbReference type="NCBI Taxonomy" id="103725"/>
    <lineage>
        <taxon>Bacteria</taxon>
        <taxon>Bacillati</taxon>
        <taxon>Actinomycetota</taxon>
        <taxon>Actinomycetes</taxon>
        <taxon>Pseudonocardiales</taxon>
        <taxon>Pseudonocardiaceae</taxon>
        <taxon>Kutzneria</taxon>
    </lineage>
</organism>
<accession>A0A7W9KRK1</accession>
<dbReference type="InterPro" id="IPR052190">
    <property type="entry name" value="Euk-Arch_PrmC-MTase"/>
</dbReference>
<dbReference type="GO" id="GO:0032259">
    <property type="term" value="P:methylation"/>
    <property type="evidence" value="ECO:0007669"/>
    <property type="project" value="UniProtKB-KW"/>
</dbReference>
<evidence type="ECO:0000256" key="2">
    <source>
        <dbReference type="ARBA" id="ARBA00022603"/>
    </source>
</evidence>
<dbReference type="EC" id="2.1.1.297" evidence="5"/>
<name>A0A7W9KRK1_9PSEU</name>
<evidence type="ECO:0000313" key="6">
    <source>
        <dbReference type="Proteomes" id="UP000585638"/>
    </source>
</evidence>
<dbReference type="AlphaFoldDB" id="A0A7W9KRK1"/>
<keyword evidence="6" id="KW-1185">Reference proteome</keyword>
<dbReference type="PANTHER" id="PTHR45875">
    <property type="entry name" value="METHYLTRANSFERASE N6AMT1"/>
    <property type="match status" value="1"/>
</dbReference>
<evidence type="ECO:0000256" key="3">
    <source>
        <dbReference type="ARBA" id="ARBA00022679"/>
    </source>
</evidence>
<keyword evidence="4" id="KW-0949">S-adenosyl-L-methionine</keyword>
<dbReference type="InterPro" id="IPR029063">
    <property type="entry name" value="SAM-dependent_MTases_sf"/>
</dbReference>
<gene>
    <name evidence="5" type="ORF">BJ998_008382</name>
</gene>
<dbReference type="GO" id="GO:0102559">
    <property type="term" value="F:peptide chain release factor N(5)-glutamine methyltransferase activity"/>
    <property type="evidence" value="ECO:0007669"/>
    <property type="project" value="UniProtKB-EC"/>
</dbReference>
<evidence type="ECO:0000313" key="5">
    <source>
        <dbReference type="EMBL" id="MBB5897123.1"/>
    </source>
</evidence>
<dbReference type="GO" id="GO:0003676">
    <property type="term" value="F:nucleic acid binding"/>
    <property type="evidence" value="ECO:0007669"/>
    <property type="project" value="InterPro"/>
</dbReference>
<sequence>MTTFEERLVPSPALRLFRSPGVYRPQSDTWLLAEAAAAARIPPGARVLDICTGTGALAITASMLGARHVVAIDVSRRAVLSARLNAWLNGQRITALRGSMLALPAKASFDVVLANPPYVPCPADTVTRGRRRAWNAGKDGRALLDPICRSMPQLLKPNGFLLMVHSALSDTDKSLRQLREGGLRADVVLTSTIPFGPVMRSRTEFLEQEGLIEPGQRHEDLVVIRADRP</sequence>
<dbReference type="NCBIfam" id="TIGR00537">
    <property type="entry name" value="hemK_rel_arch"/>
    <property type="match status" value="1"/>
</dbReference>
<evidence type="ECO:0000256" key="4">
    <source>
        <dbReference type="ARBA" id="ARBA00022691"/>
    </source>
</evidence>
<dbReference type="EMBL" id="JACHIR010000002">
    <property type="protein sequence ID" value="MBB5897123.1"/>
    <property type="molecule type" value="Genomic_DNA"/>
</dbReference>
<dbReference type="GO" id="GO:0035657">
    <property type="term" value="C:eRF1 methyltransferase complex"/>
    <property type="evidence" value="ECO:0007669"/>
    <property type="project" value="TreeGrafter"/>
</dbReference>
<dbReference type="PROSITE" id="PS00092">
    <property type="entry name" value="N6_MTASE"/>
    <property type="match status" value="1"/>
</dbReference>
<reference evidence="5 6" key="1">
    <citation type="submission" date="2020-08" db="EMBL/GenBank/DDBJ databases">
        <title>Sequencing the genomes of 1000 actinobacteria strains.</title>
        <authorList>
            <person name="Klenk H.-P."/>
        </authorList>
    </citation>
    <scope>NUCLEOTIDE SEQUENCE [LARGE SCALE GENOMIC DNA]</scope>
    <source>
        <strain evidence="5 6">DSM 43851</strain>
    </source>
</reference>
<dbReference type="PANTHER" id="PTHR45875:SF1">
    <property type="entry name" value="METHYLTRANSFERASE N6AMT1"/>
    <property type="match status" value="1"/>
</dbReference>
<dbReference type="Proteomes" id="UP000585638">
    <property type="component" value="Unassembled WGS sequence"/>
</dbReference>
<dbReference type="Pfam" id="PF06325">
    <property type="entry name" value="PrmA"/>
    <property type="match status" value="1"/>
</dbReference>
<keyword evidence="2 5" id="KW-0489">Methyltransferase</keyword>
<comment type="similarity">
    <text evidence="1">Belongs to the eukaryotic/archaeal PrmC-related family.</text>
</comment>
<dbReference type="InterPro" id="IPR004557">
    <property type="entry name" value="PrmC-related"/>
</dbReference>
<protein>
    <submittedName>
        <fullName evidence="5">Release factor glutamine methyltransferase</fullName>
        <ecNumber evidence="5">2.1.1.297</ecNumber>
    </submittedName>
</protein>
<dbReference type="Gene3D" id="3.40.50.150">
    <property type="entry name" value="Vaccinia Virus protein VP39"/>
    <property type="match status" value="1"/>
</dbReference>
<dbReference type="SUPFAM" id="SSF53335">
    <property type="entry name" value="S-adenosyl-L-methionine-dependent methyltransferases"/>
    <property type="match status" value="1"/>
</dbReference>
<comment type="caution">
    <text evidence="5">The sequence shown here is derived from an EMBL/GenBank/DDBJ whole genome shotgun (WGS) entry which is preliminary data.</text>
</comment>
<dbReference type="CDD" id="cd02440">
    <property type="entry name" value="AdoMet_MTases"/>
    <property type="match status" value="1"/>
</dbReference>
<keyword evidence="3 5" id="KW-0808">Transferase</keyword>
<dbReference type="RefSeq" id="WP_312890637.1">
    <property type="nucleotide sequence ID" value="NZ_JACHIR010000002.1"/>
</dbReference>
<proteinExistence type="inferred from homology"/>
<dbReference type="InterPro" id="IPR002052">
    <property type="entry name" value="DNA_methylase_N6_adenine_CS"/>
</dbReference>